<evidence type="ECO:0000256" key="1">
    <source>
        <dbReference type="ARBA" id="ARBA00022679"/>
    </source>
</evidence>
<dbReference type="EC" id="2.7.7.60" evidence="3"/>
<dbReference type="Proteomes" id="UP000294678">
    <property type="component" value="Unassembled WGS sequence"/>
</dbReference>
<dbReference type="CDD" id="cd02516">
    <property type="entry name" value="CDP-ME_synthetase"/>
    <property type="match status" value="1"/>
</dbReference>
<dbReference type="SUPFAM" id="SSF53448">
    <property type="entry name" value="Nucleotide-diphospho-sugar transferases"/>
    <property type="match status" value="1"/>
</dbReference>
<dbReference type="FunFam" id="3.90.550.10:FF:000003">
    <property type="entry name" value="2-C-methyl-D-erythritol 4-phosphate cytidylyltransferase"/>
    <property type="match status" value="1"/>
</dbReference>
<feature type="site" description="Positions MEP for the nucleophilic attack" evidence="3">
    <location>
        <position position="157"/>
    </location>
</feature>
<keyword evidence="3" id="KW-0414">Isoprene biosynthesis</keyword>
<sequence>MKYYYIVAAAGIGKRMQLDYPKQFLEYNKKPIFIKTLETISKNKLVTDIIIVTNREYIEKVKDYVKEFNIEKVKNVIQGGKERQDSVYNALKIIEDEDAIVAVQDGVRPFIKEEYIEKAYKELEKNMDISGVVIGVMVKDTIKVVDENGIIIHTPNRNSLVAAQTPQVFRIKTLKKAYKKAKDEGYLGTDDSSLVEKIDEKVKILEGDYDNIKITTKEDLIYLAK</sequence>
<dbReference type="GO" id="GO:0050518">
    <property type="term" value="F:2-C-methyl-D-erythritol 4-phosphate cytidylyltransferase activity"/>
    <property type="evidence" value="ECO:0007669"/>
    <property type="project" value="UniProtKB-UniRule"/>
</dbReference>
<evidence type="ECO:0000256" key="2">
    <source>
        <dbReference type="ARBA" id="ARBA00022695"/>
    </source>
</evidence>
<reference evidence="4 5" key="1">
    <citation type="submission" date="2019-03" db="EMBL/GenBank/DDBJ databases">
        <title>Genomic Encyclopedia of Type Strains, Phase IV (KMG-IV): sequencing the most valuable type-strain genomes for metagenomic binning, comparative biology and taxonomic classification.</title>
        <authorList>
            <person name="Goeker M."/>
        </authorList>
    </citation>
    <scope>NUCLEOTIDE SEQUENCE [LARGE SCALE GENOMIC DNA]</scope>
    <source>
        <strain evidence="4 5">DSM 100055</strain>
    </source>
</reference>
<protein>
    <recommendedName>
        <fullName evidence="3">2-C-methyl-D-erythritol 4-phosphate cytidylyltransferase</fullName>
        <ecNumber evidence="3">2.7.7.60</ecNumber>
    </recommendedName>
    <alternativeName>
        <fullName evidence="3">4-diphosphocytidyl-2C-methyl-D-erythritol synthase</fullName>
    </alternativeName>
    <alternativeName>
        <fullName evidence="3">MEP cytidylyltransferase</fullName>
        <shortName evidence="3">MCT</shortName>
    </alternativeName>
</protein>
<dbReference type="RefSeq" id="WP_134113039.1">
    <property type="nucleotide sequence ID" value="NZ_SOBG01000004.1"/>
</dbReference>
<proteinExistence type="inferred from homology"/>
<dbReference type="InterPro" id="IPR001228">
    <property type="entry name" value="IspD"/>
</dbReference>
<comment type="catalytic activity">
    <reaction evidence="3">
        <text>2-C-methyl-D-erythritol 4-phosphate + CTP + H(+) = 4-CDP-2-C-methyl-D-erythritol + diphosphate</text>
        <dbReference type="Rhea" id="RHEA:13429"/>
        <dbReference type="ChEBI" id="CHEBI:15378"/>
        <dbReference type="ChEBI" id="CHEBI:33019"/>
        <dbReference type="ChEBI" id="CHEBI:37563"/>
        <dbReference type="ChEBI" id="CHEBI:57823"/>
        <dbReference type="ChEBI" id="CHEBI:58262"/>
        <dbReference type="EC" id="2.7.7.60"/>
    </reaction>
</comment>
<dbReference type="AlphaFoldDB" id="A0AA46DYX3"/>
<accession>A0AA46DYX3</accession>
<dbReference type="HAMAP" id="MF_00108">
    <property type="entry name" value="IspD"/>
    <property type="match status" value="1"/>
</dbReference>
<dbReference type="Pfam" id="PF01128">
    <property type="entry name" value="IspD"/>
    <property type="match status" value="1"/>
</dbReference>
<dbReference type="Gene3D" id="3.90.550.10">
    <property type="entry name" value="Spore Coat Polysaccharide Biosynthesis Protein SpsA, Chain A"/>
    <property type="match status" value="1"/>
</dbReference>
<dbReference type="EMBL" id="SOBG01000004">
    <property type="protein sequence ID" value="TDT70604.1"/>
    <property type="molecule type" value="Genomic_DNA"/>
</dbReference>
<keyword evidence="1 3" id="KW-0808">Transferase</keyword>
<comment type="similarity">
    <text evidence="3">Belongs to the IspD/TarI cytidylyltransferase family. IspD subfamily.</text>
</comment>
<comment type="pathway">
    <text evidence="3">Isoprenoid biosynthesis; isopentenyl diphosphate biosynthesis via DXP pathway; isopentenyl diphosphate from 1-deoxy-D-xylulose 5-phosphate: step 2/6.</text>
</comment>
<dbReference type="PANTHER" id="PTHR32125">
    <property type="entry name" value="2-C-METHYL-D-ERYTHRITOL 4-PHOSPHATE CYTIDYLYLTRANSFERASE, CHLOROPLASTIC"/>
    <property type="match status" value="1"/>
</dbReference>
<feature type="site" description="Transition state stabilizer" evidence="3">
    <location>
        <position position="15"/>
    </location>
</feature>
<feature type="site" description="Transition state stabilizer" evidence="3">
    <location>
        <position position="22"/>
    </location>
</feature>
<dbReference type="InterPro" id="IPR034683">
    <property type="entry name" value="IspD/TarI"/>
</dbReference>
<keyword evidence="2 3" id="KW-0548">Nucleotidyltransferase</keyword>
<evidence type="ECO:0000256" key="3">
    <source>
        <dbReference type="HAMAP-Rule" id="MF_00108"/>
    </source>
</evidence>
<dbReference type="InterPro" id="IPR050088">
    <property type="entry name" value="IspD/TarI_cytidylyltransf_bact"/>
</dbReference>
<organism evidence="4 5">
    <name type="scientific">Hypnocyclicus thermotrophus</name>
    <dbReference type="NCBI Taxonomy" id="1627895"/>
    <lineage>
        <taxon>Bacteria</taxon>
        <taxon>Fusobacteriati</taxon>
        <taxon>Fusobacteriota</taxon>
        <taxon>Fusobacteriia</taxon>
        <taxon>Fusobacteriales</taxon>
        <taxon>Fusobacteriaceae</taxon>
        <taxon>Hypnocyclicus</taxon>
    </lineage>
</organism>
<name>A0AA46DYX3_9FUSO</name>
<feature type="site" description="Positions MEP for the nucleophilic attack" evidence="3">
    <location>
        <position position="213"/>
    </location>
</feature>
<evidence type="ECO:0000313" key="5">
    <source>
        <dbReference type="Proteomes" id="UP000294678"/>
    </source>
</evidence>
<comment type="function">
    <text evidence="3">Catalyzes the formation of 4-diphosphocytidyl-2-C-methyl-D-erythritol from CTP and 2-C-methyl-D-erythritol 4-phosphate (MEP).</text>
</comment>
<comment type="caution">
    <text evidence="4">The sequence shown here is derived from an EMBL/GenBank/DDBJ whole genome shotgun (WGS) entry which is preliminary data.</text>
</comment>
<gene>
    <name evidence="3" type="primary">ispD</name>
    <name evidence="4" type="ORF">EV215_1155</name>
</gene>
<keyword evidence="5" id="KW-1185">Reference proteome</keyword>
<dbReference type="GO" id="GO:0019288">
    <property type="term" value="P:isopentenyl diphosphate biosynthetic process, methylerythritol 4-phosphate pathway"/>
    <property type="evidence" value="ECO:0007669"/>
    <property type="project" value="UniProtKB-UniRule"/>
</dbReference>
<evidence type="ECO:0000313" key="4">
    <source>
        <dbReference type="EMBL" id="TDT70604.1"/>
    </source>
</evidence>
<dbReference type="NCBIfam" id="TIGR00453">
    <property type="entry name" value="ispD"/>
    <property type="match status" value="1"/>
</dbReference>
<dbReference type="InterPro" id="IPR029044">
    <property type="entry name" value="Nucleotide-diphossugar_trans"/>
</dbReference>
<dbReference type="PANTHER" id="PTHR32125:SF4">
    <property type="entry name" value="2-C-METHYL-D-ERYTHRITOL 4-PHOSPHATE CYTIDYLYLTRANSFERASE, CHLOROPLASTIC"/>
    <property type="match status" value="1"/>
</dbReference>